<evidence type="ECO:0008006" key="3">
    <source>
        <dbReference type="Google" id="ProtNLM"/>
    </source>
</evidence>
<comment type="caution">
    <text evidence="1">The sequence shown here is derived from an EMBL/GenBank/DDBJ whole genome shotgun (WGS) entry which is preliminary data.</text>
</comment>
<gene>
    <name evidence="1" type="ORF">ATB95_08495</name>
</gene>
<protein>
    <recommendedName>
        <fullName evidence="3">Bacteriocin</fullName>
    </recommendedName>
</protein>
<proteinExistence type="predicted"/>
<dbReference type="AlphaFoldDB" id="A0ABD4DPS3"/>
<reference evidence="1 2" key="1">
    <citation type="submission" date="2015-11" db="EMBL/GenBank/DDBJ databases">
        <authorList>
            <person name="Nicholson A.C."/>
            <person name="Humrighouse B.W."/>
            <person name="Graziano J."/>
            <person name="Lasker B."/>
            <person name="Whitney A.M."/>
            <person name="Mcquiston J.R."/>
        </authorList>
    </citation>
    <scope>NUCLEOTIDE SEQUENCE [LARGE SCALE GENOMIC DNA]</scope>
    <source>
        <strain evidence="1 2">G4071</strain>
    </source>
</reference>
<evidence type="ECO:0000313" key="1">
    <source>
        <dbReference type="EMBL" id="KUY20927.1"/>
    </source>
</evidence>
<organism evidence="1 2">
    <name type="scientific">Elizabethkingia miricola</name>
    <name type="common">Chryseobacterium miricola</name>
    <dbReference type="NCBI Taxonomy" id="172045"/>
    <lineage>
        <taxon>Bacteria</taxon>
        <taxon>Pseudomonadati</taxon>
        <taxon>Bacteroidota</taxon>
        <taxon>Flavobacteriia</taxon>
        <taxon>Flavobacteriales</taxon>
        <taxon>Weeksellaceae</taxon>
        <taxon>Elizabethkingia</taxon>
    </lineage>
</organism>
<sequence>MKKIDLKQLNRSELKNVFGGKLAPDPGESVPVFQGSYACCSAPDPKTGIRQCSTVVYVPTFDVLECVDPGTSVTNVG</sequence>
<dbReference type="Proteomes" id="UP000064412">
    <property type="component" value="Unassembled WGS sequence"/>
</dbReference>
<name>A0ABD4DPS3_ELIMR</name>
<dbReference type="RefSeq" id="WP_059344555.1">
    <property type="nucleotide sequence ID" value="NZ_FTQX01000007.1"/>
</dbReference>
<dbReference type="EMBL" id="LNOI01000001">
    <property type="protein sequence ID" value="KUY20927.1"/>
    <property type="molecule type" value="Genomic_DNA"/>
</dbReference>
<accession>A0ABD4DPS3</accession>
<evidence type="ECO:0000313" key="2">
    <source>
        <dbReference type="Proteomes" id="UP000064412"/>
    </source>
</evidence>